<dbReference type="Proteomes" id="UP000298337">
    <property type="component" value="Unassembled WGS sequence"/>
</dbReference>
<dbReference type="OrthoDB" id="7775479at2"/>
<evidence type="ECO:0000313" key="2">
    <source>
        <dbReference type="Proteomes" id="UP000298337"/>
    </source>
</evidence>
<comment type="caution">
    <text evidence="1">The sequence shown here is derived from an EMBL/GenBank/DDBJ whole genome shotgun (WGS) entry which is preliminary data.</text>
</comment>
<reference evidence="1 2" key="1">
    <citation type="submission" date="2019-04" db="EMBL/GenBank/DDBJ databases">
        <authorList>
            <person name="Feng G."/>
            <person name="Zhang J."/>
            <person name="Zhu H."/>
        </authorList>
    </citation>
    <scope>NUCLEOTIDE SEQUENCE [LARGE SCALE GENOMIC DNA]</scope>
    <source>
        <strain evidence="1 2">92R-1</strain>
    </source>
</reference>
<accession>A0A4Z0P778</accession>
<dbReference type="AlphaFoldDB" id="A0A4Z0P778"/>
<dbReference type="RefSeq" id="WP_135433643.1">
    <property type="nucleotide sequence ID" value="NZ_SRLA01000002.1"/>
</dbReference>
<sequence length="73" mass="8212">MTPYNSKSGKTSGVIAYMLGPDFITVQFETFKQYKYSYRTAGKQMVDKMKELALASQGLSTFIAQNEPGFEQL</sequence>
<gene>
    <name evidence="1" type="ORF">EU556_09765</name>
</gene>
<protein>
    <submittedName>
        <fullName evidence="1">Uncharacterized protein</fullName>
    </submittedName>
</protein>
<evidence type="ECO:0000313" key="1">
    <source>
        <dbReference type="EMBL" id="TGE08019.1"/>
    </source>
</evidence>
<name>A0A4Z0P778_9BACT</name>
<keyword evidence="2" id="KW-1185">Reference proteome</keyword>
<dbReference type="EMBL" id="SRLA01000002">
    <property type="protein sequence ID" value="TGE08019.1"/>
    <property type="molecule type" value="Genomic_DNA"/>
</dbReference>
<proteinExistence type="predicted"/>
<organism evidence="1 2">
    <name type="scientific">Hymenobacter fodinae</name>
    <dbReference type="NCBI Taxonomy" id="2510796"/>
    <lineage>
        <taxon>Bacteria</taxon>
        <taxon>Pseudomonadati</taxon>
        <taxon>Bacteroidota</taxon>
        <taxon>Cytophagia</taxon>
        <taxon>Cytophagales</taxon>
        <taxon>Hymenobacteraceae</taxon>
        <taxon>Hymenobacter</taxon>
    </lineage>
</organism>